<dbReference type="EMBL" id="VDGE01000001">
    <property type="protein sequence ID" value="TNC78426.1"/>
    <property type="molecule type" value="Genomic_DNA"/>
</dbReference>
<dbReference type="Proteomes" id="UP000305681">
    <property type="component" value="Unassembled WGS sequence"/>
</dbReference>
<evidence type="ECO:0000313" key="3">
    <source>
        <dbReference type="Proteomes" id="UP000305681"/>
    </source>
</evidence>
<comment type="caution">
    <text evidence="2">The sequence shown here is derived from an EMBL/GenBank/DDBJ whole genome shotgun (WGS) entry which is preliminary data.</text>
</comment>
<protein>
    <submittedName>
        <fullName evidence="2">DUF4156 domain-containing protein</fullName>
    </submittedName>
</protein>
<name>A0A5C4NYX4_9BURK</name>
<reference evidence="2 3" key="1">
    <citation type="submission" date="2019-06" db="EMBL/GenBank/DDBJ databases">
        <title>Genome sequence of Janthinobacterium lividum UCD_MED1.</title>
        <authorList>
            <person name="De Leon M.E."/>
            <person name="Jospin G."/>
        </authorList>
    </citation>
    <scope>NUCLEOTIDE SEQUENCE [LARGE SCALE GENOMIC DNA]</scope>
    <source>
        <strain evidence="2 3">UCD_MED1</strain>
    </source>
</reference>
<dbReference type="AlphaFoldDB" id="A0A5C4NYX4"/>
<dbReference type="RefSeq" id="WP_128142854.1">
    <property type="nucleotide sequence ID" value="NZ_UGJG01000004.1"/>
</dbReference>
<organism evidence="2 3">
    <name type="scientific">Janthinobacterium lividum</name>
    <dbReference type="NCBI Taxonomy" id="29581"/>
    <lineage>
        <taxon>Bacteria</taxon>
        <taxon>Pseudomonadati</taxon>
        <taxon>Pseudomonadota</taxon>
        <taxon>Betaproteobacteria</taxon>
        <taxon>Burkholderiales</taxon>
        <taxon>Oxalobacteraceae</taxon>
        <taxon>Janthinobacterium</taxon>
    </lineage>
</organism>
<sequence>MKKSVFVSFSLLAALSGCATQLDVGAEKVRIVTATQKEYCESLGIVSTDQQLGLNKASNSMNKAINEVARRGGNAIFLVSTGTSGLDGVAVTAEALRCKSR</sequence>
<feature type="chain" id="PRO_5023082063" evidence="1">
    <location>
        <begin position="20"/>
        <end position="101"/>
    </location>
</feature>
<accession>A0A5C4NYX4</accession>
<keyword evidence="1" id="KW-0732">Signal</keyword>
<feature type="signal peptide" evidence="1">
    <location>
        <begin position="1"/>
        <end position="19"/>
    </location>
</feature>
<dbReference type="PROSITE" id="PS51257">
    <property type="entry name" value="PROKAR_LIPOPROTEIN"/>
    <property type="match status" value="1"/>
</dbReference>
<proteinExistence type="predicted"/>
<evidence type="ECO:0000313" key="2">
    <source>
        <dbReference type="EMBL" id="TNC78426.1"/>
    </source>
</evidence>
<evidence type="ECO:0000256" key="1">
    <source>
        <dbReference type="SAM" id="SignalP"/>
    </source>
</evidence>
<gene>
    <name evidence="2" type="ORF">FHI69_03800</name>
</gene>